<feature type="transmembrane region" description="Helical" evidence="2">
    <location>
        <begin position="213"/>
        <end position="233"/>
    </location>
</feature>
<feature type="transmembrane region" description="Helical" evidence="2">
    <location>
        <begin position="407"/>
        <end position="425"/>
    </location>
</feature>
<accession>A0ABZ1S7C4</accession>
<dbReference type="EMBL" id="CP108084">
    <property type="protein sequence ID" value="WUP50330.1"/>
    <property type="molecule type" value="Genomic_DNA"/>
</dbReference>
<protein>
    <recommendedName>
        <fullName evidence="5">DUF2914 domain-containing protein</fullName>
    </recommendedName>
</protein>
<feature type="region of interest" description="Disordered" evidence="1">
    <location>
        <begin position="238"/>
        <end position="260"/>
    </location>
</feature>
<evidence type="ECO:0000313" key="4">
    <source>
        <dbReference type="Proteomes" id="UP001432190"/>
    </source>
</evidence>
<organism evidence="3 4">
    <name type="scientific">Micromonospora globbae</name>
    <dbReference type="NCBI Taxonomy" id="1894969"/>
    <lineage>
        <taxon>Bacteria</taxon>
        <taxon>Bacillati</taxon>
        <taxon>Actinomycetota</taxon>
        <taxon>Actinomycetes</taxon>
        <taxon>Micromonosporales</taxon>
        <taxon>Micromonosporaceae</taxon>
        <taxon>Micromonospora</taxon>
    </lineage>
</organism>
<keyword evidence="2" id="KW-0472">Membrane</keyword>
<evidence type="ECO:0000256" key="1">
    <source>
        <dbReference type="SAM" id="MobiDB-lite"/>
    </source>
</evidence>
<dbReference type="RefSeq" id="WP_328852016.1">
    <property type="nucleotide sequence ID" value="NZ_CP108084.1"/>
</dbReference>
<evidence type="ECO:0000313" key="3">
    <source>
        <dbReference type="EMBL" id="WUP50330.1"/>
    </source>
</evidence>
<evidence type="ECO:0000256" key="2">
    <source>
        <dbReference type="SAM" id="Phobius"/>
    </source>
</evidence>
<proteinExistence type="predicted"/>
<evidence type="ECO:0008006" key="5">
    <source>
        <dbReference type="Google" id="ProtNLM"/>
    </source>
</evidence>
<feature type="transmembrane region" description="Helical" evidence="2">
    <location>
        <begin position="61"/>
        <end position="78"/>
    </location>
</feature>
<sequence>MRFRRPPPGVTGREVRHAVRDWLPYPGRILAAAAAVLLLTLPALGAGRYAGWRADLRTLTMASVVVASAGALLLAARYGTRPTGRLPERFAVATIGGGLLAGAYVGATLLYFRLVVPLEVDGALRGLPVRGVALAVLAGAFGVALGALLRRPVLLLALGVLLVGGQVALAGTAVPGPLAAVRLWLVGSAQPHDLPGCVSLAPSECVAWTYRHWPAGLSLTVTVLVAVMAALAVRRAAPEGTGADPSGSEGAGDPAAERGAPPGRSRYAVAAALVVAGLVLIPAAIGNGVRQATSAVTTGTGVSAPVGSPVEVVVPRPGRLAVFAVGLGAVRDCRAVAADSRRVGLTPVPGTVRYGDGVSYRWVGTFRLPAPGRWTVTCAGDEGEYLVGDPPRVEGLVGRLVELPRPLVWLLGALSGLLVAAHTALARRPRRPSVAAADR</sequence>
<reference evidence="3" key="1">
    <citation type="submission" date="2022-10" db="EMBL/GenBank/DDBJ databases">
        <title>The complete genomes of actinobacterial strains from the NBC collection.</title>
        <authorList>
            <person name="Joergensen T.S."/>
            <person name="Alvarez Arevalo M."/>
            <person name="Sterndorff E.B."/>
            <person name="Faurdal D."/>
            <person name="Vuksanovic O."/>
            <person name="Mourched A.-S."/>
            <person name="Charusanti P."/>
            <person name="Shaw S."/>
            <person name="Blin K."/>
            <person name="Weber T."/>
        </authorList>
    </citation>
    <scope>NUCLEOTIDE SEQUENCE</scope>
    <source>
        <strain evidence="3">NBC_00256</strain>
    </source>
</reference>
<feature type="transmembrane region" description="Helical" evidence="2">
    <location>
        <begin position="132"/>
        <end position="149"/>
    </location>
</feature>
<feature type="transmembrane region" description="Helical" evidence="2">
    <location>
        <begin position="267"/>
        <end position="285"/>
    </location>
</feature>
<feature type="transmembrane region" description="Helical" evidence="2">
    <location>
        <begin position="90"/>
        <end position="112"/>
    </location>
</feature>
<keyword evidence="4" id="KW-1185">Reference proteome</keyword>
<keyword evidence="2" id="KW-0812">Transmembrane</keyword>
<name>A0ABZ1S7C4_9ACTN</name>
<feature type="transmembrane region" description="Helical" evidence="2">
    <location>
        <begin position="154"/>
        <end position="174"/>
    </location>
</feature>
<keyword evidence="2" id="KW-1133">Transmembrane helix</keyword>
<dbReference type="Proteomes" id="UP001432190">
    <property type="component" value="Chromosome"/>
</dbReference>
<gene>
    <name evidence="3" type="ORF">OG994_01945</name>
</gene>